<evidence type="ECO:0000259" key="7">
    <source>
        <dbReference type="PROSITE" id="PS51471"/>
    </source>
</evidence>
<evidence type="ECO:0000256" key="1">
    <source>
        <dbReference type="ARBA" id="ARBA00022723"/>
    </source>
</evidence>
<dbReference type="PANTHER" id="PTHR16557:SF2">
    <property type="entry name" value="NUCLEIC ACID DIOXYGENASE ALKBH1"/>
    <property type="match status" value="1"/>
</dbReference>
<dbReference type="Pfam" id="PF13532">
    <property type="entry name" value="2OG-FeII_Oxy_2"/>
    <property type="match status" value="1"/>
</dbReference>
<evidence type="ECO:0000256" key="6">
    <source>
        <dbReference type="SAM" id="MobiDB-lite"/>
    </source>
</evidence>
<dbReference type="GO" id="GO:0005737">
    <property type="term" value="C:cytoplasm"/>
    <property type="evidence" value="ECO:0007669"/>
    <property type="project" value="TreeGrafter"/>
</dbReference>
<feature type="binding site" evidence="5">
    <location>
        <position position="252"/>
    </location>
    <ligand>
        <name>Fe cation</name>
        <dbReference type="ChEBI" id="CHEBI:24875"/>
        <note>catalytic</note>
    </ligand>
</feature>
<evidence type="ECO:0000256" key="3">
    <source>
        <dbReference type="ARBA" id="ARBA00023002"/>
    </source>
</evidence>
<evidence type="ECO:0000313" key="8">
    <source>
        <dbReference type="EMBL" id="GMT23582.1"/>
    </source>
</evidence>
<dbReference type="PROSITE" id="PS51471">
    <property type="entry name" value="FE2OG_OXY"/>
    <property type="match status" value="1"/>
</dbReference>
<evidence type="ECO:0000256" key="4">
    <source>
        <dbReference type="ARBA" id="ARBA00023004"/>
    </source>
</evidence>
<keyword evidence="2" id="KW-0223">Dioxygenase</keyword>
<dbReference type="Proteomes" id="UP001432322">
    <property type="component" value="Unassembled WGS sequence"/>
</dbReference>
<name>A0AAV5VY02_9BILA</name>
<keyword evidence="9" id="KW-1185">Reference proteome</keyword>
<dbReference type="EMBL" id="BTSY01000004">
    <property type="protein sequence ID" value="GMT23582.1"/>
    <property type="molecule type" value="Genomic_DNA"/>
</dbReference>
<feature type="binding site" evidence="5">
    <location>
        <position position="254"/>
    </location>
    <ligand>
        <name>Fe cation</name>
        <dbReference type="ChEBI" id="CHEBI:24875"/>
        <note>catalytic</note>
    </ligand>
</feature>
<reference evidence="8" key="1">
    <citation type="submission" date="2023-10" db="EMBL/GenBank/DDBJ databases">
        <title>Genome assembly of Pristionchus species.</title>
        <authorList>
            <person name="Yoshida K."/>
            <person name="Sommer R.J."/>
        </authorList>
    </citation>
    <scope>NUCLEOTIDE SEQUENCE</scope>
    <source>
        <strain evidence="8">RS5133</strain>
    </source>
</reference>
<feature type="domain" description="Fe2OG dioxygenase" evidence="7">
    <location>
        <begin position="234"/>
        <end position="356"/>
    </location>
</feature>
<dbReference type="SUPFAM" id="SSF51197">
    <property type="entry name" value="Clavaminate synthase-like"/>
    <property type="match status" value="1"/>
</dbReference>
<keyword evidence="3" id="KW-0560">Oxidoreductase</keyword>
<dbReference type="Gene3D" id="2.60.120.590">
    <property type="entry name" value="Alpha-ketoglutarate-dependent dioxygenase AlkB-like"/>
    <property type="match status" value="1"/>
</dbReference>
<dbReference type="GO" id="GO:0008198">
    <property type="term" value="F:ferrous iron binding"/>
    <property type="evidence" value="ECO:0007669"/>
    <property type="project" value="TreeGrafter"/>
</dbReference>
<keyword evidence="4 5" id="KW-0408">Iron</keyword>
<feature type="compositionally biased region" description="Polar residues" evidence="6">
    <location>
        <begin position="52"/>
        <end position="69"/>
    </location>
</feature>
<proteinExistence type="predicted"/>
<evidence type="ECO:0000256" key="2">
    <source>
        <dbReference type="ARBA" id="ARBA00022964"/>
    </source>
</evidence>
<dbReference type="InterPro" id="IPR037151">
    <property type="entry name" value="AlkB-like_sf"/>
</dbReference>
<gene>
    <name evidence="8" type="ORF">PFISCL1PPCAC_14879</name>
</gene>
<comment type="caution">
    <text evidence="8">The sequence shown here is derived from an EMBL/GenBank/DDBJ whole genome shotgun (WGS) entry which is preliminary data.</text>
</comment>
<keyword evidence="1 5" id="KW-0479">Metal-binding</keyword>
<dbReference type="GO" id="GO:0035513">
    <property type="term" value="P:oxidative RNA demethylation"/>
    <property type="evidence" value="ECO:0007669"/>
    <property type="project" value="TreeGrafter"/>
</dbReference>
<accession>A0AAV5VY02</accession>
<protein>
    <recommendedName>
        <fullName evidence="7">Fe2OG dioxygenase domain-containing protein</fullName>
    </recommendedName>
</protein>
<comment type="cofactor">
    <cofactor evidence="5">
        <name>Fe(2+)</name>
        <dbReference type="ChEBI" id="CHEBI:29033"/>
    </cofactor>
    <text evidence="5">Binds 1 Fe(2+) ion per subunit.</text>
</comment>
<dbReference type="GO" id="GO:0035515">
    <property type="term" value="F:oxidative RNA demethylase activity"/>
    <property type="evidence" value="ECO:0007669"/>
    <property type="project" value="TreeGrafter"/>
</dbReference>
<dbReference type="AlphaFoldDB" id="A0AAV5VY02"/>
<organism evidence="8 9">
    <name type="scientific">Pristionchus fissidentatus</name>
    <dbReference type="NCBI Taxonomy" id="1538716"/>
    <lineage>
        <taxon>Eukaryota</taxon>
        <taxon>Metazoa</taxon>
        <taxon>Ecdysozoa</taxon>
        <taxon>Nematoda</taxon>
        <taxon>Chromadorea</taxon>
        <taxon>Rhabditida</taxon>
        <taxon>Rhabditina</taxon>
        <taxon>Diplogasteromorpha</taxon>
        <taxon>Diplogasteroidea</taxon>
        <taxon>Neodiplogasteridae</taxon>
        <taxon>Pristionchus</taxon>
    </lineage>
</organism>
<feature type="region of interest" description="Disordered" evidence="6">
    <location>
        <begin position="29"/>
        <end position="73"/>
    </location>
</feature>
<dbReference type="GO" id="GO:0005634">
    <property type="term" value="C:nucleus"/>
    <property type="evidence" value="ECO:0007669"/>
    <property type="project" value="TreeGrafter"/>
</dbReference>
<evidence type="ECO:0000313" key="9">
    <source>
        <dbReference type="Proteomes" id="UP001432322"/>
    </source>
</evidence>
<feature type="binding site" evidence="5">
    <location>
        <position position="308"/>
    </location>
    <ligand>
        <name>Fe cation</name>
        <dbReference type="ChEBI" id="CHEBI:24875"/>
        <note>catalytic</note>
    </ligand>
</feature>
<evidence type="ECO:0000256" key="5">
    <source>
        <dbReference type="PIRSR" id="PIRSR604574-2"/>
    </source>
</evidence>
<sequence length="357" mass="40529">MWCRSITSPSRSTKANSIRERLICSVDTNRDMKRESHSTAIKPINREDRSRSPINNQPLPSSSTSNHYSNPDDVRDTVFRRAFKYYKKRDPRPDLSKVVNPRSMVGRSIDCSTTVTPESLSSLGLRPLSEWKIITFPDRVGLYLLPDLLSQSGHIDWVRRGIQYAMDGKNKTNIALHSDKPFSLLDDYRSLRWTTLGIQYDWDTKEYPSTGSPLPRELTNFASVIVSSLGLGIKADTTIVNYYPQKSTLSAHVDRSERTHSIPLVSLSVGRPAIYLTGGTRLNDPVLPILLQSGDVLVMDGDQRLVYHAVPAILPVGELNGPIDNEKNEKEDDEWEKRLIKYCRECRINFTIRQVNP</sequence>
<dbReference type="InterPro" id="IPR027450">
    <property type="entry name" value="AlkB-like"/>
</dbReference>
<dbReference type="InterPro" id="IPR004574">
    <property type="entry name" value="Alkb"/>
</dbReference>
<dbReference type="GO" id="GO:0035516">
    <property type="term" value="F:broad specificity oxidative DNA demethylase activity"/>
    <property type="evidence" value="ECO:0007669"/>
    <property type="project" value="TreeGrafter"/>
</dbReference>
<dbReference type="InterPro" id="IPR005123">
    <property type="entry name" value="Oxoglu/Fe-dep_dioxygenase_dom"/>
</dbReference>
<dbReference type="PANTHER" id="PTHR16557">
    <property type="entry name" value="ALKYLATED DNA REPAIR PROTEIN ALKB-RELATED"/>
    <property type="match status" value="1"/>
</dbReference>